<dbReference type="GO" id="GO:0020037">
    <property type="term" value="F:heme binding"/>
    <property type="evidence" value="ECO:0007669"/>
    <property type="project" value="TreeGrafter"/>
</dbReference>
<dbReference type="STRING" id="1612308.SAMN05444581_1248"/>
<keyword evidence="4 6" id="KW-1133">Transmembrane helix</keyword>
<evidence type="ECO:0000313" key="9">
    <source>
        <dbReference type="Proteomes" id="UP000198755"/>
    </source>
</evidence>
<dbReference type="EMBL" id="FOSN01000024">
    <property type="protein sequence ID" value="SFK81634.1"/>
    <property type="molecule type" value="Genomic_DNA"/>
</dbReference>
<accession>A0A1I4CK48</accession>
<name>A0A1I4CK48_9HYPH</name>
<dbReference type="OrthoDB" id="196472at2"/>
<evidence type="ECO:0000259" key="7">
    <source>
        <dbReference type="Pfam" id="PF01292"/>
    </source>
</evidence>
<dbReference type="AlphaFoldDB" id="A0A1I4CK48"/>
<dbReference type="PANTHER" id="PTHR30485">
    <property type="entry name" value="NI/FE-HYDROGENASE 1 B-TYPE CYTOCHROME SUBUNIT"/>
    <property type="match status" value="1"/>
</dbReference>
<dbReference type="Proteomes" id="UP000198755">
    <property type="component" value="Unassembled WGS sequence"/>
</dbReference>
<organism evidence="8 9">
    <name type="scientific">Methylocapsa palsarum</name>
    <dbReference type="NCBI Taxonomy" id="1612308"/>
    <lineage>
        <taxon>Bacteria</taxon>
        <taxon>Pseudomonadati</taxon>
        <taxon>Pseudomonadota</taxon>
        <taxon>Alphaproteobacteria</taxon>
        <taxon>Hyphomicrobiales</taxon>
        <taxon>Beijerinckiaceae</taxon>
        <taxon>Methylocapsa</taxon>
    </lineage>
</organism>
<reference evidence="8 9" key="1">
    <citation type="submission" date="2016-10" db="EMBL/GenBank/DDBJ databases">
        <authorList>
            <person name="de Groot N.N."/>
        </authorList>
    </citation>
    <scope>NUCLEOTIDE SEQUENCE [LARGE SCALE GENOMIC DNA]</scope>
    <source>
        <strain evidence="8 9">NE2</strain>
    </source>
</reference>
<evidence type="ECO:0000256" key="1">
    <source>
        <dbReference type="ARBA" id="ARBA00004651"/>
    </source>
</evidence>
<keyword evidence="2" id="KW-1003">Cell membrane</keyword>
<feature type="transmembrane region" description="Helical" evidence="6">
    <location>
        <begin position="25"/>
        <end position="43"/>
    </location>
</feature>
<keyword evidence="9" id="KW-1185">Reference proteome</keyword>
<evidence type="ECO:0000313" key="8">
    <source>
        <dbReference type="EMBL" id="SFK81634.1"/>
    </source>
</evidence>
<dbReference type="InterPro" id="IPR011577">
    <property type="entry name" value="Cyt_b561_bac/Ni-Hgenase"/>
</dbReference>
<dbReference type="SUPFAM" id="SSF81342">
    <property type="entry name" value="Transmembrane di-heme cytochromes"/>
    <property type="match status" value="1"/>
</dbReference>
<feature type="transmembrane region" description="Helical" evidence="6">
    <location>
        <begin position="112"/>
        <end position="132"/>
    </location>
</feature>
<comment type="subcellular location">
    <subcellularLocation>
        <location evidence="1">Cell membrane</location>
        <topology evidence="1">Multi-pass membrane protein</topology>
    </subcellularLocation>
</comment>
<feature type="transmembrane region" description="Helical" evidence="6">
    <location>
        <begin position="50"/>
        <end position="70"/>
    </location>
</feature>
<evidence type="ECO:0000256" key="6">
    <source>
        <dbReference type="SAM" id="Phobius"/>
    </source>
</evidence>
<keyword evidence="5 6" id="KW-0472">Membrane</keyword>
<dbReference type="GO" id="GO:0022904">
    <property type="term" value="P:respiratory electron transport chain"/>
    <property type="evidence" value="ECO:0007669"/>
    <property type="project" value="InterPro"/>
</dbReference>
<evidence type="ECO:0000256" key="4">
    <source>
        <dbReference type="ARBA" id="ARBA00022989"/>
    </source>
</evidence>
<evidence type="ECO:0000256" key="3">
    <source>
        <dbReference type="ARBA" id="ARBA00022692"/>
    </source>
</evidence>
<dbReference type="Pfam" id="PF01292">
    <property type="entry name" value="Ni_hydr_CYTB"/>
    <property type="match status" value="1"/>
</dbReference>
<sequence>MSAFAKSNGARRVPQLTGQRVWDPLVRIFHWSIVVAFTFAWLTGEDSERLHVAIGYVIVGLVAVRLLWGFVGTVHARFNDFVYRPSVVIAYLIDITLLRAKRYVGHNPAGGAMVIALLVMLTATCATGIMMLTKTWGATWVEEAHEGAANLTLLLVGLHLAGVFAASAQHRENLVWAMITGRKRAG</sequence>
<keyword evidence="3 6" id="KW-0812">Transmembrane</keyword>
<evidence type="ECO:0000256" key="2">
    <source>
        <dbReference type="ARBA" id="ARBA00022475"/>
    </source>
</evidence>
<dbReference type="PANTHER" id="PTHR30485:SF2">
    <property type="entry name" value="BLL0597 PROTEIN"/>
    <property type="match status" value="1"/>
</dbReference>
<protein>
    <submittedName>
        <fullName evidence="8">Cytochrome b</fullName>
    </submittedName>
</protein>
<proteinExistence type="predicted"/>
<dbReference type="GO" id="GO:0005886">
    <property type="term" value="C:plasma membrane"/>
    <property type="evidence" value="ECO:0007669"/>
    <property type="project" value="UniProtKB-SubCell"/>
</dbReference>
<dbReference type="InterPro" id="IPR016174">
    <property type="entry name" value="Di-haem_cyt_TM"/>
</dbReference>
<evidence type="ECO:0000256" key="5">
    <source>
        <dbReference type="ARBA" id="ARBA00023136"/>
    </source>
</evidence>
<feature type="domain" description="Cytochrome b561 bacterial/Ni-hydrogenase" evidence="7">
    <location>
        <begin position="21"/>
        <end position="181"/>
    </location>
</feature>
<dbReference type="GO" id="GO:0009055">
    <property type="term" value="F:electron transfer activity"/>
    <property type="evidence" value="ECO:0007669"/>
    <property type="project" value="InterPro"/>
</dbReference>
<feature type="transmembrane region" description="Helical" evidence="6">
    <location>
        <begin position="147"/>
        <end position="168"/>
    </location>
</feature>
<dbReference type="Gene3D" id="1.20.950.20">
    <property type="entry name" value="Transmembrane di-heme cytochromes, Chain C"/>
    <property type="match status" value="1"/>
</dbReference>
<gene>
    <name evidence="8" type="ORF">SAMN05444581_1248</name>
</gene>
<dbReference type="InterPro" id="IPR051542">
    <property type="entry name" value="Hydrogenase_cytochrome"/>
</dbReference>
<dbReference type="RefSeq" id="WP_091686167.1">
    <property type="nucleotide sequence ID" value="NZ_FOSN01000024.1"/>
</dbReference>